<comment type="caution">
    <text evidence="3">The sequence shown here is derived from an EMBL/GenBank/DDBJ whole genome shotgun (WGS) entry which is preliminary data.</text>
</comment>
<feature type="region of interest" description="Disordered" evidence="1">
    <location>
        <begin position="1"/>
        <end position="20"/>
    </location>
</feature>
<proteinExistence type="predicted"/>
<dbReference type="EMBL" id="PDSL01000102">
    <property type="protein sequence ID" value="PIE31214.1"/>
    <property type="molecule type" value="Genomic_DNA"/>
</dbReference>
<evidence type="ECO:0000256" key="1">
    <source>
        <dbReference type="SAM" id="MobiDB-lite"/>
    </source>
</evidence>
<dbReference type="InterPro" id="IPR027383">
    <property type="entry name" value="Znf_put"/>
</dbReference>
<name>A0A2G6K6B5_9ACTN</name>
<organism evidence="3 4">
    <name type="scientific">Ilumatobacter coccineus</name>
    <dbReference type="NCBI Taxonomy" id="467094"/>
    <lineage>
        <taxon>Bacteria</taxon>
        <taxon>Bacillati</taxon>
        <taxon>Actinomycetota</taxon>
        <taxon>Acidimicrobiia</taxon>
        <taxon>Acidimicrobiales</taxon>
        <taxon>Ilumatobacteraceae</taxon>
        <taxon>Ilumatobacter</taxon>
    </lineage>
</organism>
<dbReference type="Proteomes" id="UP000230914">
    <property type="component" value="Unassembled WGS sequence"/>
</dbReference>
<feature type="domain" description="Putative zinc-finger" evidence="2">
    <location>
        <begin position="23"/>
        <end position="56"/>
    </location>
</feature>
<evidence type="ECO:0000313" key="3">
    <source>
        <dbReference type="EMBL" id="PIE31214.1"/>
    </source>
</evidence>
<accession>A0A2G6K6B5</accession>
<dbReference type="AlphaFoldDB" id="A0A2G6K6B5"/>
<evidence type="ECO:0000313" key="4">
    <source>
        <dbReference type="Proteomes" id="UP000230914"/>
    </source>
</evidence>
<gene>
    <name evidence="3" type="ORF">CSA55_06170</name>
</gene>
<dbReference type="Pfam" id="PF13490">
    <property type="entry name" value="zf-HC2"/>
    <property type="match status" value="1"/>
</dbReference>
<protein>
    <recommendedName>
        <fullName evidence="2">Putative zinc-finger domain-containing protein</fullName>
    </recommendedName>
</protein>
<sequence length="106" mass="11797">MSTPSNAGSLNPPQPTTHTMANCKETIRELDSFLDDELDPKVRAHIFSHLGECHDCLEAFEFEAELKQAIRRKCSHDEMPAGLMSRIEECLHTDIDGDGFIGTPPT</sequence>
<reference evidence="3 4" key="1">
    <citation type="submission" date="2017-10" db="EMBL/GenBank/DDBJ databases">
        <title>Novel microbial diversity and functional potential in the marine mammal oral microbiome.</title>
        <authorList>
            <person name="Dudek N.K."/>
            <person name="Sun C.L."/>
            <person name="Burstein D."/>
            <person name="Kantor R.S."/>
            <person name="Aliaga Goltsman D.S."/>
            <person name="Bik E.M."/>
            <person name="Thomas B.C."/>
            <person name="Banfield J.F."/>
            <person name="Relman D.A."/>
        </authorList>
    </citation>
    <scope>NUCLEOTIDE SEQUENCE [LARGE SCALE GENOMIC DNA]</scope>
    <source>
        <strain evidence="3">DOLJORAL78_61_10</strain>
    </source>
</reference>
<evidence type="ECO:0000259" key="2">
    <source>
        <dbReference type="Pfam" id="PF13490"/>
    </source>
</evidence>